<dbReference type="SUPFAM" id="SSF158745">
    <property type="entry name" value="LanC-like"/>
    <property type="match status" value="1"/>
</dbReference>
<dbReference type="InterPro" id="IPR007822">
    <property type="entry name" value="LANC-like"/>
</dbReference>
<gene>
    <name evidence="3" type="ORF">FBY41_1976</name>
</gene>
<dbReference type="Proteomes" id="UP000316747">
    <property type="component" value="Unassembled WGS sequence"/>
</dbReference>
<dbReference type="GO" id="GO:0046872">
    <property type="term" value="F:metal ion binding"/>
    <property type="evidence" value="ECO:0007669"/>
    <property type="project" value="UniProtKB-KW"/>
</dbReference>
<evidence type="ECO:0000256" key="2">
    <source>
        <dbReference type="SAM" id="MobiDB-lite"/>
    </source>
</evidence>
<feature type="binding site" evidence="1">
    <location>
        <position position="347"/>
    </location>
    <ligand>
        <name>Zn(2+)</name>
        <dbReference type="ChEBI" id="CHEBI:29105"/>
    </ligand>
</feature>
<name>A0A543HUL2_9MICO</name>
<dbReference type="GO" id="GO:0031179">
    <property type="term" value="P:peptide modification"/>
    <property type="evidence" value="ECO:0007669"/>
    <property type="project" value="InterPro"/>
</dbReference>
<keyword evidence="1" id="KW-0479">Metal-binding</keyword>
<dbReference type="SMART" id="SM01260">
    <property type="entry name" value="LANC_like"/>
    <property type="match status" value="1"/>
</dbReference>
<dbReference type="PRINTS" id="PR01950">
    <property type="entry name" value="LANCSUPER"/>
</dbReference>
<feature type="region of interest" description="Disordered" evidence="2">
    <location>
        <begin position="269"/>
        <end position="293"/>
    </location>
</feature>
<dbReference type="PRINTS" id="PR01955">
    <property type="entry name" value="LANCFRANKIA"/>
</dbReference>
<dbReference type="CDD" id="cd04793">
    <property type="entry name" value="LanC"/>
    <property type="match status" value="1"/>
</dbReference>
<accession>A0A543HUL2</accession>
<dbReference type="Gene3D" id="1.50.10.20">
    <property type="match status" value="1"/>
</dbReference>
<keyword evidence="1" id="KW-0862">Zinc</keyword>
<sequence length="434" mass="45165">MTAVSNTSQRQTALDVAAGMGRRLADDETLARAVRRASLDTSFPAVGWRSHSLAAGLPSLALLSAALDRLEPGRGWDRVGHSQLQRALDAVANVNPTVSLFSGLAGVGFAAQALAAGRDRYERLLASIDAEVAPRAQAIAARLGEADGCGAADFDVISGVSGVGAYLLLRRDYSTPSEALLSVLTALATLLADTSEPRRWHTPAEHSSESMLAAFPDGHHNCGLAHGLPGPLALLSIASLAGVEVDRSQTAIGVAAHWLAMHADDNGRGPDWPNAVAATGGPQGRPATTSPSRPTWCYGSAGVARSLWLAGEALDHDVYRELALRAMRAAVDQPLRERGIISPTFCHGIAGVLQITTRFAGDTGLPEFADAADTLLADLLAEHEPGALLGYRDVEPADNRVDQPGLLDGACGIALVLLTAGGGPADWDRAFLLS</sequence>
<proteinExistence type="predicted"/>
<feature type="binding site" evidence="1">
    <location>
        <position position="346"/>
    </location>
    <ligand>
        <name>Zn(2+)</name>
        <dbReference type="ChEBI" id="CHEBI:29105"/>
    </ligand>
</feature>
<evidence type="ECO:0000256" key="1">
    <source>
        <dbReference type="PIRSR" id="PIRSR607822-1"/>
    </source>
</evidence>
<dbReference type="OrthoDB" id="1882482at2"/>
<dbReference type="EMBL" id="VFPM01000002">
    <property type="protein sequence ID" value="TQM61954.1"/>
    <property type="molecule type" value="Genomic_DNA"/>
</dbReference>
<organism evidence="3 4">
    <name type="scientific">Humibacillus xanthopallidus</name>
    <dbReference type="NCBI Taxonomy" id="412689"/>
    <lineage>
        <taxon>Bacteria</taxon>
        <taxon>Bacillati</taxon>
        <taxon>Actinomycetota</taxon>
        <taxon>Actinomycetes</taxon>
        <taxon>Micrococcales</taxon>
        <taxon>Intrasporangiaceae</taxon>
        <taxon>Humibacillus</taxon>
    </lineage>
</organism>
<feature type="binding site" evidence="1">
    <location>
        <position position="297"/>
    </location>
    <ligand>
        <name>Zn(2+)</name>
        <dbReference type="ChEBI" id="CHEBI:29105"/>
    </ligand>
</feature>
<dbReference type="Pfam" id="PF05147">
    <property type="entry name" value="LANC_like"/>
    <property type="match status" value="1"/>
</dbReference>
<reference evidence="3 4" key="1">
    <citation type="submission" date="2019-06" db="EMBL/GenBank/DDBJ databases">
        <title>Genome sequencing of plant associated microbes to promote plant fitness in Sorghum bicolor and Oryza sativa.</title>
        <authorList>
            <person name="Coleman-Derr D."/>
        </authorList>
    </citation>
    <scope>NUCLEOTIDE SEQUENCE [LARGE SCALE GENOMIC DNA]</scope>
    <source>
        <strain evidence="3 4">KV-663</strain>
    </source>
</reference>
<dbReference type="AlphaFoldDB" id="A0A543HUL2"/>
<dbReference type="InterPro" id="IPR033889">
    <property type="entry name" value="LanC"/>
</dbReference>
<protein>
    <submittedName>
        <fullName evidence="3">Lanthionine synthetase-like protein</fullName>
    </submittedName>
</protein>
<evidence type="ECO:0000313" key="4">
    <source>
        <dbReference type="Proteomes" id="UP000316747"/>
    </source>
</evidence>
<keyword evidence="4" id="KW-1185">Reference proteome</keyword>
<evidence type="ECO:0000313" key="3">
    <source>
        <dbReference type="EMBL" id="TQM61954.1"/>
    </source>
</evidence>
<comment type="caution">
    <text evidence="3">The sequence shown here is derived from an EMBL/GenBank/DDBJ whole genome shotgun (WGS) entry which is preliminary data.</text>
</comment>